<dbReference type="CDD" id="cd16159">
    <property type="entry name" value="ES"/>
    <property type="match status" value="1"/>
</dbReference>
<dbReference type="PROSITE" id="PS00523">
    <property type="entry name" value="SULFATASE_1"/>
    <property type="match status" value="1"/>
</dbReference>
<dbReference type="Gene3D" id="1.10.287.550">
    <property type="entry name" value="Helix hairpin bin"/>
    <property type="match status" value="1"/>
</dbReference>
<dbReference type="InterPro" id="IPR024607">
    <property type="entry name" value="Sulfatase_CS"/>
</dbReference>
<evidence type="ECO:0000256" key="1">
    <source>
        <dbReference type="ARBA" id="ARBA00001913"/>
    </source>
</evidence>
<feature type="signal peptide" evidence="7">
    <location>
        <begin position="1"/>
        <end position="22"/>
    </location>
</feature>
<dbReference type="InterPro" id="IPR017850">
    <property type="entry name" value="Alkaline_phosphatase_core_sf"/>
</dbReference>
<feature type="transmembrane region" description="Helical" evidence="6">
    <location>
        <begin position="183"/>
        <end position="203"/>
    </location>
</feature>
<keyword evidence="5" id="KW-0106">Calcium</keyword>
<organism evidence="9">
    <name type="scientific">Hydra vulgaris</name>
    <name type="common">Hydra</name>
    <name type="synonym">Hydra attenuata</name>
    <dbReference type="NCBI Taxonomy" id="6087"/>
    <lineage>
        <taxon>Eukaryota</taxon>
        <taxon>Metazoa</taxon>
        <taxon>Cnidaria</taxon>
        <taxon>Hydrozoa</taxon>
        <taxon>Hydroidolina</taxon>
        <taxon>Anthoathecata</taxon>
        <taxon>Aplanulata</taxon>
        <taxon>Hydridae</taxon>
        <taxon>Hydra</taxon>
    </lineage>
</organism>
<feature type="domain" description="Sulfatase N-terminal" evidence="8">
    <location>
        <begin position="24"/>
        <end position="407"/>
    </location>
</feature>
<dbReference type="EMBL" id="HAAD01005226">
    <property type="protein sequence ID" value="CDG71458.1"/>
    <property type="molecule type" value="mRNA"/>
</dbReference>
<dbReference type="Pfam" id="PF14707">
    <property type="entry name" value="Sulfatase_C"/>
    <property type="match status" value="1"/>
</dbReference>
<evidence type="ECO:0000256" key="4">
    <source>
        <dbReference type="ARBA" id="ARBA00022801"/>
    </source>
</evidence>
<dbReference type="PANTHER" id="PTHR42693">
    <property type="entry name" value="ARYLSULFATASE FAMILY MEMBER"/>
    <property type="match status" value="1"/>
</dbReference>
<protein>
    <submittedName>
        <fullName evidence="9">Steryl-sulfatase</fullName>
    </submittedName>
</protein>
<keyword evidence="6" id="KW-0472">Membrane</keyword>
<evidence type="ECO:0000256" key="6">
    <source>
        <dbReference type="SAM" id="Phobius"/>
    </source>
</evidence>
<comment type="similarity">
    <text evidence="2">Belongs to the sulfatase family.</text>
</comment>
<keyword evidence="7" id="KW-0732">Signal</keyword>
<accession>T2MGQ2</accession>
<feature type="non-terminal residue" evidence="9">
    <location>
        <position position="1"/>
    </location>
</feature>
<dbReference type="InterPro" id="IPR000917">
    <property type="entry name" value="Sulfatase_N"/>
</dbReference>
<dbReference type="AlphaFoldDB" id="T2MGQ2"/>
<keyword evidence="3" id="KW-0479">Metal-binding</keyword>
<proteinExistence type="evidence at transcript level"/>
<sequence length="625" mass="70864">ATIVGFLKMYLLLLLILFYVDGKPNIVIFIADDLGIADIGCFGNSSIKTPNIDYIAKNGMKLMHNLAAESICTPSRAALLTGRYALRLGFGAFEDDASRVILRSSSSSGLQPTQKTFGRVLKENNFTTGYFGKWHLGIHCCNNSDFSHFPLNHGFDYYYGLPLTNIQDCSDIDNGAYELVPRLPFPISRMFLPTICVTIFILVKSKFICKRYIVFLTATYFILWCLFILWCMIVRYTNCFVMRNHDVVEQPVDLSQFTSKLTKEVNGFIENCKRVPFLAVVAYHKVHSALKTHPNFVGHSKHGKYGDNVEELDYSVGLILDKLKELEVLDKTFIYFTSDHGPALYMIVNGEYHGGWKGSYRGGKSSSFEGGIRVPTVVMWPGKIPSNTQYAHPTSLLDVYPTLMSISNIPASSNQLLDGMDISDILRGFNVDPLPRFLYHYCGAKLEAVTYTTNDGNVWKLHYQIPKSYNESNFCDGLLCKCFGDSVLKLQSPELYNLVKDYSESNSISSKDENYSSVRSTIDKAVASHIDSIKHVERQLSKEKNRFSLDRQLWCNKPFCKGVRVKLNPLKDVKFQWAPKGFYRLEHMLSTIANLPNRHNIFTQNYGIYVLDDYSVHIMAEIKAA</sequence>
<dbReference type="Gene3D" id="3.30.1120.10">
    <property type="match status" value="1"/>
</dbReference>
<evidence type="ECO:0000259" key="8">
    <source>
        <dbReference type="Pfam" id="PF00884"/>
    </source>
</evidence>
<dbReference type="Pfam" id="PF00884">
    <property type="entry name" value="Sulfatase"/>
    <property type="match status" value="1"/>
</dbReference>
<dbReference type="GO" id="GO:0046872">
    <property type="term" value="F:metal ion binding"/>
    <property type="evidence" value="ECO:0007669"/>
    <property type="project" value="UniProtKB-KW"/>
</dbReference>
<gene>
    <name evidence="9" type="primary">STS</name>
</gene>
<dbReference type="OrthoDB" id="5983437at2759"/>
<dbReference type="SUPFAM" id="SSF53649">
    <property type="entry name" value="Alkaline phosphatase-like"/>
    <property type="match status" value="1"/>
</dbReference>
<keyword evidence="6" id="KW-0812">Transmembrane</keyword>
<evidence type="ECO:0000256" key="3">
    <source>
        <dbReference type="ARBA" id="ARBA00022723"/>
    </source>
</evidence>
<keyword evidence="4" id="KW-0378">Hydrolase</keyword>
<reference evidence="9" key="1">
    <citation type="journal article" date="2013" name="Genome Biol. Evol.">
        <title>Punctuated emergences of genetic and phenotypic innovations in eumetazoan, bilaterian, euteleostome, and hominidae ancestors.</title>
        <authorList>
            <person name="Wenger Y."/>
            <person name="Galliot B."/>
        </authorList>
    </citation>
    <scope>NUCLEOTIDE SEQUENCE</scope>
    <source>
        <tissue evidence="9">Whole animals</tissue>
    </source>
</reference>
<dbReference type="Gene3D" id="3.40.720.10">
    <property type="entry name" value="Alkaline Phosphatase, subunit A"/>
    <property type="match status" value="1"/>
</dbReference>
<comment type="cofactor">
    <cofactor evidence="1">
        <name>Ca(2+)</name>
        <dbReference type="ChEBI" id="CHEBI:29108"/>
    </cofactor>
</comment>
<dbReference type="GO" id="GO:0004065">
    <property type="term" value="F:arylsulfatase activity"/>
    <property type="evidence" value="ECO:0007669"/>
    <property type="project" value="TreeGrafter"/>
</dbReference>
<keyword evidence="6" id="KW-1133">Transmembrane helix</keyword>
<feature type="transmembrane region" description="Helical" evidence="6">
    <location>
        <begin position="212"/>
        <end position="236"/>
    </location>
</feature>
<name>T2MGQ2_HYDVU</name>
<evidence type="ECO:0000256" key="7">
    <source>
        <dbReference type="SAM" id="SignalP"/>
    </source>
</evidence>
<feature type="chain" id="PRO_5004603859" evidence="7">
    <location>
        <begin position="23"/>
        <end position="625"/>
    </location>
</feature>
<dbReference type="InterPro" id="IPR050738">
    <property type="entry name" value="Sulfatase"/>
</dbReference>
<evidence type="ECO:0000313" key="9">
    <source>
        <dbReference type="EMBL" id="CDG71458.1"/>
    </source>
</evidence>
<evidence type="ECO:0000256" key="5">
    <source>
        <dbReference type="ARBA" id="ARBA00022837"/>
    </source>
</evidence>
<evidence type="ECO:0000256" key="2">
    <source>
        <dbReference type="ARBA" id="ARBA00008779"/>
    </source>
</evidence>
<dbReference type="PANTHER" id="PTHR42693:SF49">
    <property type="entry name" value="SULFATASE N-TERMINAL DOMAIN-CONTAINING PROTEIN"/>
    <property type="match status" value="1"/>
</dbReference>